<accession>A0A0F7TY39</accession>
<evidence type="ECO:0000256" key="1">
    <source>
        <dbReference type="SAM" id="MobiDB-lite"/>
    </source>
</evidence>
<feature type="transmembrane region" description="Helical" evidence="2">
    <location>
        <begin position="370"/>
        <end position="394"/>
    </location>
</feature>
<organism evidence="3 4">
    <name type="scientific">Penicillium brasilianum</name>
    <dbReference type="NCBI Taxonomy" id="104259"/>
    <lineage>
        <taxon>Eukaryota</taxon>
        <taxon>Fungi</taxon>
        <taxon>Dikarya</taxon>
        <taxon>Ascomycota</taxon>
        <taxon>Pezizomycotina</taxon>
        <taxon>Eurotiomycetes</taxon>
        <taxon>Eurotiomycetidae</taxon>
        <taxon>Eurotiales</taxon>
        <taxon>Aspergillaceae</taxon>
        <taxon>Penicillium</taxon>
    </lineage>
</organism>
<feature type="region of interest" description="Disordered" evidence="1">
    <location>
        <begin position="460"/>
        <end position="481"/>
    </location>
</feature>
<gene>
    <name evidence="3" type="ORF">PMG11_10124</name>
</gene>
<proteinExistence type="predicted"/>
<keyword evidence="2" id="KW-0472">Membrane</keyword>
<reference evidence="4" key="1">
    <citation type="journal article" date="2015" name="Genome Announc.">
        <title>Draft genome sequence of the fungus Penicillium brasilianum MG11.</title>
        <authorList>
            <person name="Horn F."/>
            <person name="Linde J."/>
            <person name="Mattern D.J."/>
            <person name="Walther G."/>
            <person name="Guthke R."/>
            <person name="Brakhage A.A."/>
            <person name="Valiante V."/>
        </authorList>
    </citation>
    <scope>NUCLEOTIDE SEQUENCE [LARGE SCALE GENOMIC DNA]</scope>
    <source>
        <strain evidence="4">MG11</strain>
    </source>
</reference>
<feature type="transmembrane region" description="Helical" evidence="2">
    <location>
        <begin position="150"/>
        <end position="171"/>
    </location>
</feature>
<dbReference type="Proteomes" id="UP000042958">
    <property type="component" value="Unassembled WGS sequence"/>
</dbReference>
<keyword evidence="2" id="KW-0812">Transmembrane</keyword>
<dbReference type="EMBL" id="CDHK01000011">
    <property type="protein sequence ID" value="CEJ61594.1"/>
    <property type="molecule type" value="Genomic_DNA"/>
</dbReference>
<sequence length="481" mass="54957">MNASGPLFIAQEALCFYEISTIYNSCPRYLFYGLLIASCVTRWTGWLADVFLGAAATYAGTAAIEAFILIAGEQKRPDPAPVTIPVVSYNTTLWDDFPQLITETNQVMIQPASLELDGDAVLAIVVTGYLVFLPLQCWSRILTHQRARNVLFYLWNLLMLAGSICALVYAANKSKTPTQYMFCYPDLPPYESTSSDGWQSSWRTSTWNNSVWQTFSNATRWNLIGDICYNPCFNSSQILRQSTSLQSWVASKDTELAHPKRFWDRLIYSRRYIYSLIILCLVLNLVHLTFKFLPYRSRIPSAKIMVIWRERRNIWNSFKGELKTARLKAKEELVHKEAELSHGETSRSNHFRSFFSMTFLKAFMRVSADFLILFGLVFSMIVSPFTILAFVAWAEWTIYNDGPAQESPSQVGQWSYLVSFGLLLISAAILTLKYRLATMTELDEEIEKLRDDLETLERRKEKRLRSGTAPLMATGNTPEDG</sequence>
<feature type="transmembrane region" description="Helical" evidence="2">
    <location>
        <begin position="414"/>
        <end position="432"/>
    </location>
</feature>
<keyword evidence="2" id="KW-1133">Transmembrane helix</keyword>
<evidence type="ECO:0000256" key="2">
    <source>
        <dbReference type="SAM" id="Phobius"/>
    </source>
</evidence>
<dbReference type="AlphaFoldDB" id="A0A0F7TY39"/>
<name>A0A0F7TY39_PENBI</name>
<dbReference type="OrthoDB" id="3021074at2759"/>
<keyword evidence="4" id="KW-1185">Reference proteome</keyword>
<feature type="transmembrane region" description="Helical" evidence="2">
    <location>
        <begin position="272"/>
        <end position="293"/>
    </location>
</feature>
<evidence type="ECO:0000313" key="4">
    <source>
        <dbReference type="Proteomes" id="UP000042958"/>
    </source>
</evidence>
<protein>
    <submittedName>
        <fullName evidence="3">Uncharacterized protein</fullName>
    </submittedName>
</protein>
<feature type="transmembrane region" description="Helical" evidence="2">
    <location>
        <begin position="120"/>
        <end position="138"/>
    </location>
</feature>
<evidence type="ECO:0000313" key="3">
    <source>
        <dbReference type="EMBL" id="CEJ61594.1"/>
    </source>
</evidence>